<dbReference type="Pfam" id="PF01743">
    <property type="entry name" value="PolyA_pol"/>
    <property type="match status" value="1"/>
</dbReference>
<dbReference type="Gene3D" id="1.10.3090.10">
    <property type="entry name" value="cca-adding enzyme, domain 2"/>
    <property type="match status" value="1"/>
</dbReference>
<dbReference type="GO" id="GO:0000049">
    <property type="term" value="F:tRNA binding"/>
    <property type="evidence" value="ECO:0007669"/>
    <property type="project" value="TreeGrafter"/>
</dbReference>
<dbReference type="Proteomes" id="UP000034637">
    <property type="component" value="Unassembled WGS sequence"/>
</dbReference>
<evidence type="ECO:0000256" key="7">
    <source>
        <dbReference type="ARBA" id="ARBA00022842"/>
    </source>
</evidence>
<dbReference type="GO" id="GO:0046872">
    <property type="term" value="F:metal ion binding"/>
    <property type="evidence" value="ECO:0007669"/>
    <property type="project" value="UniProtKB-KW"/>
</dbReference>
<keyword evidence="6" id="KW-0547">Nucleotide-binding</keyword>
<name>A0A0G1UYC9_9BACT</name>
<dbReference type="InterPro" id="IPR032828">
    <property type="entry name" value="PolyA_RNA-bd"/>
</dbReference>
<keyword evidence="2 9" id="KW-0808">Transferase</keyword>
<dbReference type="GO" id="GO:0016779">
    <property type="term" value="F:nucleotidyltransferase activity"/>
    <property type="evidence" value="ECO:0007669"/>
    <property type="project" value="UniProtKB-KW"/>
</dbReference>
<dbReference type="PANTHER" id="PTHR46173">
    <property type="entry name" value="CCA TRNA NUCLEOTIDYLTRANSFERASE 1, MITOCHONDRIAL"/>
    <property type="match status" value="1"/>
</dbReference>
<accession>A0A0G1UYC9</accession>
<dbReference type="AlphaFoldDB" id="A0A0G1UYC9"/>
<dbReference type="EMBL" id="LCPP01000037">
    <property type="protein sequence ID" value="KKU99071.1"/>
    <property type="molecule type" value="Genomic_DNA"/>
</dbReference>
<dbReference type="SUPFAM" id="SSF81891">
    <property type="entry name" value="Poly A polymerase C-terminal region-like"/>
    <property type="match status" value="1"/>
</dbReference>
<sequence>MQDVSLPKEVKGVLEKLHKVGFEAYVVGGCVRDLLLGKEPEDWDVATNATPEEVQKIFPRTFYKNKFFTVTVLTDSKDPKLGQIEVTAFRSEFEYEDRRRPSRVEPAKTIEEDLSRRDFTINAMALRAGTGKLSLVDPYDGQKDLKKKIVRCVGNPKERFEEDALRLMRAVRFATMLGFSIEQETLEALRSQAHLLKDISKERIRDEFSKILMADPPASEAGKAQEGIEQLRETTLLEHIVPELLEGYGVAQNKHHIYTVWEHQVRSLAYAAKQKWSLEVRLASLLHDVAKPRAKRGEGPDSTFYNHDAIGGRMANDILTRLKFSRNTTDYVAMLVRYHMFYYNAGEVSESSVRRLLRKVGPEHIEDLLKVRMADRIGSGVPKAEPYKLRHLRYAIEKVSKDPLSPKMLALKGNDIMDILGILPGPKVGQILAVVLAEVLEDPAKNSRETLETRIRELGKLDDAALSRLAKESQQAVEKVVTKMDDMVKQKYWIT</sequence>
<keyword evidence="4 13" id="KW-0548">Nucleotidyltransferase</keyword>
<evidence type="ECO:0000259" key="10">
    <source>
        <dbReference type="Pfam" id="PF01743"/>
    </source>
</evidence>
<dbReference type="GO" id="GO:0000166">
    <property type="term" value="F:nucleotide binding"/>
    <property type="evidence" value="ECO:0007669"/>
    <property type="project" value="UniProtKB-KW"/>
</dbReference>
<evidence type="ECO:0000256" key="9">
    <source>
        <dbReference type="RuleBase" id="RU003953"/>
    </source>
</evidence>
<dbReference type="Pfam" id="PF13735">
    <property type="entry name" value="tRNA_NucTran2_2"/>
    <property type="match status" value="1"/>
</dbReference>
<evidence type="ECO:0000256" key="5">
    <source>
        <dbReference type="ARBA" id="ARBA00022723"/>
    </source>
</evidence>
<evidence type="ECO:0000256" key="6">
    <source>
        <dbReference type="ARBA" id="ARBA00022741"/>
    </source>
</evidence>
<gene>
    <name evidence="13" type="ORF">UY33_C0037G0002</name>
</gene>
<keyword evidence="3" id="KW-0819">tRNA processing</keyword>
<evidence type="ECO:0000313" key="14">
    <source>
        <dbReference type="Proteomes" id="UP000034637"/>
    </source>
</evidence>
<reference evidence="13 14" key="1">
    <citation type="journal article" date="2015" name="Nature">
        <title>rRNA introns, odd ribosomes, and small enigmatic genomes across a large radiation of phyla.</title>
        <authorList>
            <person name="Brown C.T."/>
            <person name="Hug L.A."/>
            <person name="Thomas B.C."/>
            <person name="Sharon I."/>
            <person name="Castelle C.J."/>
            <person name="Singh A."/>
            <person name="Wilkins M.J."/>
            <person name="Williams K.H."/>
            <person name="Banfield J.F."/>
        </authorList>
    </citation>
    <scope>NUCLEOTIDE SEQUENCE [LARGE SCALE GENOMIC DNA]</scope>
</reference>
<keyword evidence="13" id="KW-0378">Hydrolase</keyword>
<keyword evidence="7" id="KW-0460">Magnesium</keyword>
<dbReference type="Pfam" id="PF12627">
    <property type="entry name" value="PolyA_pol_RNAbd"/>
    <property type="match status" value="1"/>
</dbReference>
<evidence type="ECO:0000313" key="13">
    <source>
        <dbReference type="EMBL" id="KKU99071.1"/>
    </source>
</evidence>
<comment type="caution">
    <text evidence="13">The sequence shown here is derived from an EMBL/GenBank/DDBJ whole genome shotgun (WGS) entry which is preliminary data.</text>
</comment>
<evidence type="ECO:0000256" key="4">
    <source>
        <dbReference type="ARBA" id="ARBA00022695"/>
    </source>
</evidence>
<evidence type="ECO:0000256" key="1">
    <source>
        <dbReference type="ARBA" id="ARBA00001946"/>
    </source>
</evidence>
<comment type="cofactor">
    <cofactor evidence="1">
        <name>Mg(2+)</name>
        <dbReference type="ChEBI" id="CHEBI:18420"/>
    </cofactor>
</comment>
<evidence type="ECO:0000259" key="11">
    <source>
        <dbReference type="Pfam" id="PF12627"/>
    </source>
</evidence>
<dbReference type="GO" id="GO:0016787">
    <property type="term" value="F:hydrolase activity"/>
    <property type="evidence" value="ECO:0007669"/>
    <property type="project" value="UniProtKB-KW"/>
</dbReference>
<evidence type="ECO:0000259" key="12">
    <source>
        <dbReference type="Pfam" id="PF13735"/>
    </source>
</evidence>
<proteinExistence type="inferred from homology"/>
<dbReference type="GO" id="GO:0008033">
    <property type="term" value="P:tRNA processing"/>
    <property type="evidence" value="ECO:0007669"/>
    <property type="project" value="UniProtKB-KW"/>
</dbReference>
<organism evidence="13 14">
    <name type="scientific">Candidatus Amesbacteria bacterium GW2011_GWA1_48_9</name>
    <dbReference type="NCBI Taxonomy" id="1618355"/>
    <lineage>
        <taxon>Bacteria</taxon>
        <taxon>Candidatus Amesiibacteriota</taxon>
    </lineage>
</organism>
<dbReference type="Gene3D" id="3.30.460.10">
    <property type="entry name" value="Beta Polymerase, domain 2"/>
    <property type="match status" value="1"/>
</dbReference>
<evidence type="ECO:0000256" key="8">
    <source>
        <dbReference type="ARBA" id="ARBA00022884"/>
    </source>
</evidence>
<dbReference type="InterPro" id="IPR043519">
    <property type="entry name" value="NT_sf"/>
</dbReference>
<keyword evidence="5" id="KW-0479">Metal-binding</keyword>
<dbReference type="InterPro" id="IPR032810">
    <property type="entry name" value="CCA-adding_enz_C"/>
</dbReference>
<dbReference type="InterPro" id="IPR050264">
    <property type="entry name" value="Bact_CCA-adding_enz_type3_sf"/>
</dbReference>
<feature type="domain" description="CCA-adding enzyme C-terminal" evidence="12">
    <location>
        <begin position="315"/>
        <end position="452"/>
    </location>
</feature>
<dbReference type="SUPFAM" id="SSF81301">
    <property type="entry name" value="Nucleotidyltransferase"/>
    <property type="match status" value="1"/>
</dbReference>
<evidence type="ECO:0000256" key="3">
    <source>
        <dbReference type="ARBA" id="ARBA00022694"/>
    </source>
</evidence>
<dbReference type="CDD" id="cd05398">
    <property type="entry name" value="NT_ClassII-CCAase"/>
    <property type="match status" value="1"/>
</dbReference>
<dbReference type="Gene3D" id="1.10.246.80">
    <property type="match status" value="1"/>
</dbReference>
<protein>
    <submittedName>
        <fullName evidence="13">Polynucleotide adenylyltransferase/metal dependent phosphohydrolase</fullName>
    </submittedName>
</protein>
<dbReference type="InterPro" id="IPR002646">
    <property type="entry name" value="PolA_pol_head_dom"/>
</dbReference>
<keyword evidence="8 9" id="KW-0694">RNA-binding</keyword>
<dbReference type="PATRIC" id="fig|1618355.3.peg.960"/>
<dbReference type="PANTHER" id="PTHR46173:SF1">
    <property type="entry name" value="CCA TRNA NUCLEOTIDYLTRANSFERASE 1, MITOCHONDRIAL"/>
    <property type="match status" value="1"/>
</dbReference>
<feature type="domain" description="tRNA nucleotidyltransferase/poly(A) polymerase RNA and SrmB- binding" evidence="11">
    <location>
        <begin position="178"/>
        <end position="244"/>
    </location>
</feature>
<evidence type="ECO:0000256" key="2">
    <source>
        <dbReference type="ARBA" id="ARBA00022679"/>
    </source>
</evidence>
<comment type="similarity">
    <text evidence="9">Belongs to the tRNA nucleotidyltransferase/poly(A) polymerase family.</text>
</comment>
<feature type="domain" description="Poly A polymerase head" evidence="10">
    <location>
        <begin position="24"/>
        <end position="151"/>
    </location>
</feature>